<evidence type="ECO:0000313" key="5">
    <source>
        <dbReference type="Proteomes" id="UP000323136"/>
    </source>
</evidence>
<dbReference type="Pfam" id="PF13649">
    <property type="entry name" value="Methyltransf_25"/>
    <property type="match status" value="1"/>
</dbReference>
<dbReference type="Gene3D" id="2.20.25.110">
    <property type="entry name" value="S-adenosyl-L-methionine-dependent methyltransferases"/>
    <property type="match status" value="1"/>
</dbReference>
<evidence type="ECO:0000256" key="2">
    <source>
        <dbReference type="ARBA" id="ARBA00022679"/>
    </source>
</evidence>
<dbReference type="EMBL" id="VNIA01000002">
    <property type="protein sequence ID" value="TYP98913.1"/>
    <property type="molecule type" value="Genomic_DNA"/>
</dbReference>
<dbReference type="SUPFAM" id="SSF53335">
    <property type="entry name" value="S-adenosyl-L-methionine-dependent methyltransferases"/>
    <property type="match status" value="1"/>
</dbReference>
<name>A0A5S5DSK9_9FLAO</name>
<dbReference type="AlphaFoldDB" id="A0A5S5DSK9"/>
<proteinExistence type="predicted"/>
<dbReference type="Proteomes" id="UP000323136">
    <property type="component" value="Unassembled WGS sequence"/>
</dbReference>
<dbReference type="Gene3D" id="3.40.50.150">
    <property type="entry name" value="Vaccinia Virus protein VP39"/>
    <property type="match status" value="1"/>
</dbReference>
<dbReference type="GO" id="GO:0008168">
    <property type="term" value="F:methyltransferase activity"/>
    <property type="evidence" value="ECO:0007669"/>
    <property type="project" value="UniProtKB-KW"/>
</dbReference>
<keyword evidence="5" id="KW-1185">Reference proteome</keyword>
<dbReference type="InterPro" id="IPR041698">
    <property type="entry name" value="Methyltransf_25"/>
</dbReference>
<gene>
    <name evidence="4" type="ORF">C7447_102231</name>
</gene>
<dbReference type="PANTHER" id="PTHR43861">
    <property type="entry name" value="TRANS-ACONITATE 2-METHYLTRANSFERASE-RELATED"/>
    <property type="match status" value="1"/>
</dbReference>
<dbReference type="RefSeq" id="WP_148869716.1">
    <property type="nucleotide sequence ID" value="NZ_VNIA01000002.1"/>
</dbReference>
<reference evidence="4 5" key="1">
    <citation type="submission" date="2019-07" db="EMBL/GenBank/DDBJ databases">
        <title>Genomic Encyclopedia of Type Strains, Phase IV (KMG-IV): sequencing the most valuable type-strain genomes for metagenomic binning, comparative biology and taxonomic classification.</title>
        <authorList>
            <person name="Goeker M."/>
        </authorList>
    </citation>
    <scope>NUCLEOTIDE SEQUENCE [LARGE SCALE GENOMIC DNA]</scope>
    <source>
        <strain evidence="4 5">DSM 18961</strain>
    </source>
</reference>
<feature type="domain" description="Methyltransferase" evidence="3">
    <location>
        <begin position="42"/>
        <end position="133"/>
    </location>
</feature>
<dbReference type="PANTHER" id="PTHR43861:SF1">
    <property type="entry name" value="TRANS-ACONITATE 2-METHYLTRANSFERASE"/>
    <property type="match status" value="1"/>
</dbReference>
<sequence>MQSLYSNGFEHIYDAMYKTFINYEDEYEFYSKIIDEHGKTNVLEIGSGTGNLAKKFINSHFNYTGLDLSYDMIALSKRKNPKGNFIQGDITNFKLENKVDSVIITGRTTSYLLSNNSVYKALNSIYKNLTSDGVLSFDFIDASRFFLEIKEGKFFQHKATINDMFYNRESYMKPDKQADNFMFNWNATYFKNENGTLVKVTEDNSTVRAFTKNEWEIFLELCNFKLIEFIDRKSYAFDTYVVVAQKK</sequence>
<dbReference type="OrthoDB" id="9789123at2"/>
<dbReference type="InterPro" id="IPR029063">
    <property type="entry name" value="SAM-dependent_MTases_sf"/>
</dbReference>
<evidence type="ECO:0000259" key="3">
    <source>
        <dbReference type="Pfam" id="PF13649"/>
    </source>
</evidence>
<protein>
    <submittedName>
        <fullName evidence="4">Trans-aconitate methyltransferase</fullName>
    </submittedName>
</protein>
<keyword evidence="1 4" id="KW-0489">Methyltransferase</keyword>
<dbReference type="CDD" id="cd02440">
    <property type="entry name" value="AdoMet_MTases"/>
    <property type="match status" value="1"/>
</dbReference>
<evidence type="ECO:0000313" key="4">
    <source>
        <dbReference type="EMBL" id="TYP98913.1"/>
    </source>
</evidence>
<keyword evidence="2 4" id="KW-0808">Transferase</keyword>
<dbReference type="GO" id="GO:0032259">
    <property type="term" value="P:methylation"/>
    <property type="evidence" value="ECO:0007669"/>
    <property type="project" value="UniProtKB-KW"/>
</dbReference>
<comment type="caution">
    <text evidence="4">The sequence shown here is derived from an EMBL/GenBank/DDBJ whole genome shotgun (WGS) entry which is preliminary data.</text>
</comment>
<accession>A0A5S5DSK9</accession>
<organism evidence="4 5">
    <name type="scientific">Tenacibaculum adriaticum</name>
    <dbReference type="NCBI Taxonomy" id="413713"/>
    <lineage>
        <taxon>Bacteria</taxon>
        <taxon>Pseudomonadati</taxon>
        <taxon>Bacteroidota</taxon>
        <taxon>Flavobacteriia</taxon>
        <taxon>Flavobacteriales</taxon>
        <taxon>Flavobacteriaceae</taxon>
        <taxon>Tenacibaculum</taxon>
    </lineage>
</organism>
<evidence type="ECO:0000256" key="1">
    <source>
        <dbReference type="ARBA" id="ARBA00022603"/>
    </source>
</evidence>